<feature type="domain" description="PiggyBac transposable element-derived protein" evidence="3">
    <location>
        <begin position="125"/>
        <end position="474"/>
    </location>
</feature>
<dbReference type="PANTHER" id="PTHR46599:SF3">
    <property type="entry name" value="PIGGYBAC TRANSPOSABLE ELEMENT-DERIVED PROTEIN 4"/>
    <property type="match status" value="1"/>
</dbReference>
<evidence type="ECO:0000259" key="3">
    <source>
        <dbReference type="Pfam" id="PF13843"/>
    </source>
</evidence>
<gene>
    <name evidence="4" type="ORF">ABMA27_005727</name>
</gene>
<evidence type="ECO:0008006" key="6">
    <source>
        <dbReference type="Google" id="ProtNLM"/>
    </source>
</evidence>
<dbReference type="InterPro" id="IPR032718">
    <property type="entry name" value="PGBD4_Znf_C"/>
</dbReference>
<feature type="region of interest" description="Disordered" evidence="1">
    <location>
        <begin position="75"/>
        <end position="100"/>
    </location>
</feature>
<accession>A0ABR3HK60</accession>
<organism evidence="4 5">
    <name type="scientific">Loxostege sticticalis</name>
    <name type="common">Beet webworm moth</name>
    <dbReference type="NCBI Taxonomy" id="481309"/>
    <lineage>
        <taxon>Eukaryota</taxon>
        <taxon>Metazoa</taxon>
        <taxon>Ecdysozoa</taxon>
        <taxon>Arthropoda</taxon>
        <taxon>Hexapoda</taxon>
        <taxon>Insecta</taxon>
        <taxon>Pterygota</taxon>
        <taxon>Neoptera</taxon>
        <taxon>Endopterygota</taxon>
        <taxon>Lepidoptera</taxon>
        <taxon>Glossata</taxon>
        <taxon>Ditrysia</taxon>
        <taxon>Pyraloidea</taxon>
        <taxon>Crambidae</taxon>
        <taxon>Pyraustinae</taxon>
        <taxon>Loxostege</taxon>
    </lineage>
</organism>
<dbReference type="Pfam" id="PF13842">
    <property type="entry name" value="zf-Tnp_2"/>
    <property type="match status" value="1"/>
</dbReference>
<feature type="region of interest" description="Disordered" evidence="1">
    <location>
        <begin position="1"/>
        <end position="29"/>
    </location>
</feature>
<proteinExistence type="predicted"/>
<dbReference type="Pfam" id="PF13843">
    <property type="entry name" value="DDE_Tnp_1_7"/>
    <property type="match status" value="1"/>
</dbReference>
<feature type="compositionally biased region" description="Pro residues" evidence="1">
    <location>
        <begin position="1"/>
        <end position="11"/>
    </location>
</feature>
<dbReference type="InterPro" id="IPR029526">
    <property type="entry name" value="PGBD"/>
</dbReference>
<dbReference type="Proteomes" id="UP001549920">
    <property type="component" value="Unassembled WGS sequence"/>
</dbReference>
<protein>
    <recommendedName>
        <fullName evidence="6">Transposase</fullName>
    </recommendedName>
</protein>
<reference evidence="4 5" key="1">
    <citation type="submission" date="2024-06" db="EMBL/GenBank/DDBJ databases">
        <title>A chromosome-level genome assembly of beet webworm, Loxostege sticticalis.</title>
        <authorList>
            <person name="Zhang Y."/>
        </authorList>
    </citation>
    <scope>NUCLEOTIDE SEQUENCE [LARGE SCALE GENOMIC DNA]</scope>
    <source>
        <strain evidence="4">AQ026</strain>
        <tissue evidence="4">Whole body</tissue>
    </source>
</reference>
<dbReference type="PANTHER" id="PTHR46599">
    <property type="entry name" value="PIGGYBAC TRANSPOSABLE ELEMENT-DERIVED PROTEIN 4"/>
    <property type="match status" value="1"/>
</dbReference>
<evidence type="ECO:0000313" key="4">
    <source>
        <dbReference type="EMBL" id="KAL0870799.1"/>
    </source>
</evidence>
<feature type="domain" description="PiggyBac transposable element-derived protein 4 C-terminal zinc-finger" evidence="2">
    <location>
        <begin position="523"/>
        <end position="569"/>
    </location>
</feature>
<feature type="compositionally biased region" description="Acidic residues" evidence="1">
    <location>
        <begin position="75"/>
        <end position="87"/>
    </location>
</feature>
<evidence type="ECO:0000313" key="5">
    <source>
        <dbReference type="Proteomes" id="UP001549920"/>
    </source>
</evidence>
<sequence length="571" mass="66082">MASRPPSPQPGPSNWDPLSAELSAMMSPQNIDLQDMSDLNFDVSDADLYGILAENMDDVIDEWVNENPEAEAAAYDEELPIDDENEPEAPNTWYPGNPSNMTNIPFTGTPGLVSPHNMDGKSCIDFFFLFFNVNFWNLIVECTNKCGNKLKTEANTSRARFAKWKDLTISELKVFIGIILFMGTVKLNRMADYWSTNYLMRLSPHLFMARDRFYLILRALNVQTDERPESIFKIKSLIDLFNQSMSSIYYPSKNIAIDESLILWKGRLSFRQYLKGKRHRYGIKLYILADMHGIILKIHLYAGSGDQLVGGRNHVKKVVNLLMEQYINKGHSLYIDNFYTSVGLAEELLNKNTYVTGTLRAKRAGNPNLIHNKLKAGESCIMHNQKKIVVTKWLDKREVLLLSSEHDSNYKMTTSRRIRSVKYKPAAQVEYNKYMRAIDKHDQLLSYYSCEHKTLRWYKKVIIHVIQTCLVNGYLLYRKINNSNIELYYFRKVIMENLLQLPNVPVPARSLNERIHLPTPLPKRSGRISRKRCRICYKKTKKNNQVLYGCPDCPGFPGLCLTPCFREYHNY</sequence>
<comment type="caution">
    <text evidence="4">The sequence shown here is derived from an EMBL/GenBank/DDBJ whole genome shotgun (WGS) entry which is preliminary data.</text>
</comment>
<evidence type="ECO:0000256" key="1">
    <source>
        <dbReference type="SAM" id="MobiDB-lite"/>
    </source>
</evidence>
<dbReference type="EMBL" id="JBEUOH010000018">
    <property type="protein sequence ID" value="KAL0870799.1"/>
    <property type="molecule type" value="Genomic_DNA"/>
</dbReference>
<evidence type="ECO:0000259" key="2">
    <source>
        <dbReference type="Pfam" id="PF13842"/>
    </source>
</evidence>
<name>A0ABR3HK60_LOXSC</name>
<keyword evidence="5" id="KW-1185">Reference proteome</keyword>